<dbReference type="GO" id="GO:0006865">
    <property type="term" value="P:amino acid transport"/>
    <property type="evidence" value="ECO:0007669"/>
    <property type="project" value="UniProtKB-KW"/>
</dbReference>
<keyword evidence="5" id="KW-0029">Amino-acid transport</keyword>
<feature type="transmembrane region" description="Helical" evidence="9">
    <location>
        <begin position="271"/>
        <end position="290"/>
    </location>
</feature>
<feature type="transmembrane region" description="Helical" evidence="9">
    <location>
        <begin position="198"/>
        <end position="219"/>
    </location>
</feature>
<feature type="transmembrane region" description="Helical" evidence="9">
    <location>
        <begin position="60"/>
        <end position="83"/>
    </location>
</feature>
<organism evidence="11">
    <name type="scientific">freshwater metagenome</name>
    <dbReference type="NCBI Taxonomy" id="449393"/>
    <lineage>
        <taxon>unclassified sequences</taxon>
        <taxon>metagenomes</taxon>
        <taxon>ecological metagenomes</taxon>
    </lineage>
</organism>
<feature type="transmembrane region" description="Helical" evidence="9">
    <location>
        <begin position="7"/>
        <end position="29"/>
    </location>
</feature>
<keyword evidence="7 9" id="KW-0472">Membrane</keyword>
<dbReference type="InterPro" id="IPR001851">
    <property type="entry name" value="ABC_transp_permease"/>
</dbReference>
<sequence length="298" mass="30823">MQQFIDTLILGVSFGAIYALMALALILVWRSTRVVNFAQAGQAVLSTYIGLEIHRLTSSYWIALIVAVIAGGIVGGLVDLLMVRPLSRHSGTGPEAAVAPVIGTLGLLAIVQGVVGIFWGGEFRKYPAAFSTDAISIGGSRIPFSPFDIFIVAIVLAVMVAFGFIFQRTGLGLAMRAAAFGSEVAQLAGVRTGRVRTVGWSFAGSAGALAGVLITPNVFLAPNSLDLLLVFGFTAAVIGGLESMVGGALGGLALGLGLAIVLQYLGSSFTFMAAFVVLIVVLLVRPQGLLGKKGARRA</sequence>
<evidence type="ECO:0000256" key="3">
    <source>
        <dbReference type="ARBA" id="ARBA00022475"/>
    </source>
</evidence>
<dbReference type="InterPro" id="IPR052157">
    <property type="entry name" value="BCAA_transport_permease"/>
</dbReference>
<dbReference type="CDD" id="cd06582">
    <property type="entry name" value="TM_PBP1_LivH_like"/>
    <property type="match status" value="1"/>
</dbReference>
<feature type="transmembrane region" description="Helical" evidence="9">
    <location>
        <begin position="95"/>
        <end position="119"/>
    </location>
</feature>
<evidence type="ECO:0000256" key="5">
    <source>
        <dbReference type="ARBA" id="ARBA00022970"/>
    </source>
</evidence>
<dbReference type="EMBL" id="CAFBRC010000051">
    <property type="protein sequence ID" value="CAB5075895.1"/>
    <property type="molecule type" value="Genomic_DNA"/>
</dbReference>
<comment type="subcellular location">
    <subcellularLocation>
        <location evidence="1">Cell membrane</location>
        <topology evidence="1">Multi-pass membrane protein</topology>
    </subcellularLocation>
</comment>
<dbReference type="AlphaFoldDB" id="A0A6J6PTW9"/>
<keyword evidence="2" id="KW-0813">Transport</keyword>
<evidence type="ECO:0000256" key="9">
    <source>
        <dbReference type="SAM" id="Phobius"/>
    </source>
</evidence>
<proteinExistence type="inferred from homology"/>
<protein>
    <submittedName>
        <fullName evidence="11">Unannotated protein</fullName>
    </submittedName>
</protein>
<feature type="transmembrane region" description="Helical" evidence="9">
    <location>
        <begin position="149"/>
        <end position="166"/>
    </location>
</feature>
<accession>A0A6J6PTW9</accession>
<keyword evidence="4 9" id="KW-0812">Transmembrane</keyword>
<keyword evidence="6 9" id="KW-1133">Transmembrane helix</keyword>
<dbReference type="EMBL" id="CAEZXN010000032">
    <property type="protein sequence ID" value="CAB4702227.1"/>
    <property type="molecule type" value="Genomic_DNA"/>
</dbReference>
<evidence type="ECO:0000313" key="12">
    <source>
        <dbReference type="EMBL" id="CAB5075895.1"/>
    </source>
</evidence>
<evidence type="ECO:0000256" key="8">
    <source>
        <dbReference type="ARBA" id="ARBA00037998"/>
    </source>
</evidence>
<evidence type="ECO:0000313" key="11">
    <source>
        <dbReference type="EMBL" id="CAB4702227.1"/>
    </source>
</evidence>
<dbReference type="PANTHER" id="PTHR11795">
    <property type="entry name" value="BRANCHED-CHAIN AMINO ACID TRANSPORT SYSTEM PERMEASE PROTEIN LIVH"/>
    <property type="match status" value="1"/>
</dbReference>
<name>A0A6J6PTW9_9ZZZZ</name>
<reference evidence="11" key="1">
    <citation type="submission" date="2020-05" db="EMBL/GenBank/DDBJ databases">
        <authorList>
            <person name="Chiriac C."/>
            <person name="Salcher M."/>
            <person name="Ghai R."/>
            <person name="Kavagutti S V."/>
        </authorList>
    </citation>
    <scope>NUCLEOTIDE SEQUENCE</scope>
</reference>
<dbReference type="GO" id="GO:0022857">
    <property type="term" value="F:transmembrane transporter activity"/>
    <property type="evidence" value="ECO:0007669"/>
    <property type="project" value="InterPro"/>
</dbReference>
<evidence type="ECO:0000256" key="1">
    <source>
        <dbReference type="ARBA" id="ARBA00004651"/>
    </source>
</evidence>
<evidence type="ECO:0000313" key="10">
    <source>
        <dbReference type="EMBL" id="CAB4683465.1"/>
    </source>
</evidence>
<evidence type="ECO:0000256" key="2">
    <source>
        <dbReference type="ARBA" id="ARBA00022448"/>
    </source>
</evidence>
<comment type="similarity">
    <text evidence="8">Belongs to the binding-protein-dependent transport system permease family. LivHM subfamily.</text>
</comment>
<dbReference type="PANTHER" id="PTHR11795:SF451">
    <property type="entry name" value="ABC TRANSPORTER PERMEASE PROTEIN"/>
    <property type="match status" value="1"/>
</dbReference>
<keyword evidence="3" id="KW-1003">Cell membrane</keyword>
<dbReference type="GO" id="GO:0005886">
    <property type="term" value="C:plasma membrane"/>
    <property type="evidence" value="ECO:0007669"/>
    <property type="project" value="UniProtKB-SubCell"/>
</dbReference>
<evidence type="ECO:0000256" key="6">
    <source>
        <dbReference type="ARBA" id="ARBA00022989"/>
    </source>
</evidence>
<dbReference type="EMBL" id="CAEZXB010000031">
    <property type="protein sequence ID" value="CAB4683465.1"/>
    <property type="molecule type" value="Genomic_DNA"/>
</dbReference>
<dbReference type="Pfam" id="PF02653">
    <property type="entry name" value="BPD_transp_2"/>
    <property type="match status" value="1"/>
</dbReference>
<gene>
    <name evidence="10" type="ORF">UFOPK2342_01329</name>
    <name evidence="11" type="ORF">UFOPK2423_01234</name>
    <name evidence="12" type="ORF">UFOPK4367_00878</name>
</gene>
<evidence type="ECO:0000256" key="7">
    <source>
        <dbReference type="ARBA" id="ARBA00023136"/>
    </source>
</evidence>
<evidence type="ECO:0000256" key="4">
    <source>
        <dbReference type="ARBA" id="ARBA00022692"/>
    </source>
</evidence>